<proteinExistence type="inferred from homology"/>
<dbReference type="Proteomes" id="UP001165586">
    <property type="component" value="Unassembled WGS sequence"/>
</dbReference>
<evidence type="ECO:0000256" key="1">
    <source>
        <dbReference type="ARBA" id="ARBA00004651"/>
    </source>
</evidence>
<dbReference type="InterPro" id="IPR034294">
    <property type="entry name" value="Aquaporin_transptr"/>
</dbReference>
<sequence>MAATTGKAPVAGGAPALSSRLLAEAAGTFVLVFGVIGAALFGAGFDKGDGGLNIGFLGVAFALGLSVLVGASAFGPVSGGHFNPAVTLGLAVGRRFAWRDVGGYIVAQIVGGLLASTLLLAIAAGGPDGFLASAQKGGFASTGWGELSPGGFPLLSALLVETITTCVFVWVILAVTGPEGNTATAPITIGLTLTLIALVAIPISNGSFNPARSIATAVYGGPVALEQLWMSVVAPILGAVIAGATYSVLFARFRRSDQKAP</sequence>
<dbReference type="PRINTS" id="PR00783">
    <property type="entry name" value="MINTRINSICP"/>
</dbReference>
<dbReference type="Gene3D" id="1.20.1080.10">
    <property type="entry name" value="Glycerol uptake facilitator protein"/>
    <property type="match status" value="1"/>
</dbReference>
<evidence type="ECO:0000256" key="8">
    <source>
        <dbReference type="RuleBase" id="RU000477"/>
    </source>
</evidence>
<evidence type="ECO:0000313" key="10">
    <source>
        <dbReference type="EMBL" id="MCS5736127.1"/>
    </source>
</evidence>
<comment type="subcellular location">
    <subcellularLocation>
        <location evidence="1">Cell membrane</location>
        <topology evidence="1">Multi-pass membrane protein</topology>
    </subcellularLocation>
</comment>
<evidence type="ECO:0000313" key="11">
    <source>
        <dbReference type="Proteomes" id="UP001165586"/>
    </source>
</evidence>
<dbReference type="PROSITE" id="PS00221">
    <property type="entry name" value="MIP"/>
    <property type="match status" value="1"/>
</dbReference>
<feature type="transmembrane region" description="Helical" evidence="9">
    <location>
        <begin position="25"/>
        <end position="45"/>
    </location>
</feature>
<comment type="similarity">
    <text evidence="2 8">Belongs to the MIP/aquaporin (TC 1.A.8) family.</text>
</comment>
<keyword evidence="6 9" id="KW-1133">Transmembrane helix</keyword>
<dbReference type="InterPro" id="IPR000425">
    <property type="entry name" value="MIP"/>
</dbReference>
<dbReference type="PANTHER" id="PTHR19139:SF199">
    <property type="entry name" value="MIP17260P"/>
    <property type="match status" value="1"/>
</dbReference>
<feature type="transmembrane region" description="Helical" evidence="9">
    <location>
        <begin position="187"/>
        <end position="208"/>
    </location>
</feature>
<reference evidence="10" key="1">
    <citation type="submission" date="2022-08" db="EMBL/GenBank/DDBJ databases">
        <authorList>
            <person name="Deng Y."/>
            <person name="Han X.-F."/>
            <person name="Zhang Y.-Q."/>
        </authorList>
    </citation>
    <scope>NUCLEOTIDE SEQUENCE</scope>
    <source>
        <strain evidence="10">CPCC 203386</strain>
    </source>
</reference>
<dbReference type="PANTHER" id="PTHR19139">
    <property type="entry name" value="AQUAPORIN TRANSPORTER"/>
    <property type="match status" value="1"/>
</dbReference>
<accession>A0ABT2H899</accession>
<dbReference type="InterPro" id="IPR022357">
    <property type="entry name" value="MIP_CS"/>
</dbReference>
<evidence type="ECO:0000256" key="9">
    <source>
        <dbReference type="SAM" id="Phobius"/>
    </source>
</evidence>
<gene>
    <name evidence="10" type="ORF">N1032_20510</name>
</gene>
<keyword evidence="7 9" id="KW-0472">Membrane</keyword>
<keyword evidence="4" id="KW-1003">Cell membrane</keyword>
<evidence type="ECO:0000256" key="7">
    <source>
        <dbReference type="ARBA" id="ARBA00023136"/>
    </source>
</evidence>
<feature type="transmembrane region" description="Helical" evidence="9">
    <location>
        <begin position="154"/>
        <end position="175"/>
    </location>
</feature>
<evidence type="ECO:0000256" key="3">
    <source>
        <dbReference type="ARBA" id="ARBA00022448"/>
    </source>
</evidence>
<evidence type="ECO:0000256" key="4">
    <source>
        <dbReference type="ARBA" id="ARBA00022475"/>
    </source>
</evidence>
<evidence type="ECO:0000256" key="6">
    <source>
        <dbReference type="ARBA" id="ARBA00022989"/>
    </source>
</evidence>
<comment type="caution">
    <text evidence="10">The sequence shown here is derived from an EMBL/GenBank/DDBJ whole genome shotgun (WGS) entry which is preliminary data.</text>
</comment>
<feature type="transmembrane region" description="Helical" evidence="9">
    <location>
        <begin position="52"/>
        <end position="74"/>
    </location>
</feature>
<dbReference type="RefSeq" id="WP_259541888.1">
    <property type="nucleotide sequence ID" value="NZ_JANLCJ010000012.1"/>
</dbReference>
<feature type="transmembrane region" description="Helical" evidence="9">
    <location>
        <begin position="228"/>
        <end position="251"/>
    </location>
</feature>
<evidence type="ECO:0000256" key="5">
    <source>
        <dbReference type="ARBA" id="ARBA00022692"/>
    </source>
</evidence>
<dbReference type="Pfam" id="PF00230">
    <property type="entry name" value="MIP"/>
    <property type="match status" value="1"/>
</dbReference>
<organism evidence="10 11">
    <name type="scientific">Herbiconiux daphne</name>
    <dbReference type="NCBI Taxonomy" id="2970914"/>
    <lineage>
        <taxon>Bacteria</taxon>
        <taxon>Bacillati</taxon>
        <taxon>Actinomycetota</taxon>
        <taxon>Actinomycetes</taxon>
        <taxon>Micrococcales</taxon>
        <taxon>Microbacteriaceae</taxon>
        <taxon>Herbiconiux</taxon>
    </lineage>
</organism>
<keyword evidence="11" id="KW-1185">Reference proteome</keyword>
<evidence type="ECO:0000256" key="2">
    <source>
        <dbReference type="ARBA" id="ARBA00006175"/>
    </source>
</evidence>
<feature type="transmembrane region" description="Helical" evidence="9">
    <location>
        <begin position="104"/>
        <end position="124"/>
    </location>
</feature>
<keyword evidence="3 8" id="KW-0813">Transport</keyword>
<keyword evidence="5 8" id="KW-0812">Transmembrane</keyword>
<dbReference type="SUPFAM" id="SSF81338">
    <property type="entry name" value="Aquaporin-like"/>
    <property type="match status" value="1"/>
</dbReference>
<dbReference type="InterPro" id="IPR023271">
    <property type="entry name" value="Aquaporin-like"/>
</dbReference>
<name>A0ABT2H899_9MICO</name>
<protein>
    <submittedName>
        <fullName evidence="10">Aquaporin</fullName>
    </submittedName>
</protein>
<dbReference type="EMBL" id="JANLCJ010000012">
    <property type="protein sequence ID" value="MCS5736127.1"/>
    <property type="molecule type" value="Genomic_DNA"/>
</dbReference>